<gene>
    <name evidence="7" type="primary">mtaP</name>
    <name evidence="5" type="synonym">mtnP</name>
</gene>
<comment type="pathway">
    <text evidence="5">Amino-acid biosynthesis; L-methionine biosynthesis via salvage pathway; S-methyl-5-thio-alpha-D-ribose 1-phosphate from S-methyl-5'-thioadenosine (phosphorylase route): step 1/1.</text>
</comment>
<feature type="site" description="Important for substrate specificity" evidence="5">
    <location>
        <position position="222"/>
    </location>
</feature>
<dbReference type="PANTHER" id="PTHR42679:SF3">
    <property type="entry name" value="S-METHYL-5'-THIOADENOSINE PHOSPHORYLASE"/>
    <property type="match status" value="1"/>
</dbReference>
<dbReference type="InterPro" id="IPR035994">
    <property type="entry name" value="Nucleoside_phosphorylase_sf"/>
</dbReference>
<evidence type="ECO:0000313" key="7">
    <source>
        <dbReference type="EMBL" id="AIF14362.1"/>
    </source>
</evidence>
<evidence type="ECO:0000259" key="6">
    <source>
        <dbReference type="Pfam" id="PF01048"/>
    </source>
</evidence>
<dbReference type="GO" id="GO:0006166">
    <property type="term" value="P:purine ribonucleoside salvage"/>
    <property type="evidence" value="ECO:0007669"/>
    <property type="project" value="UniProtKB-KW"/>
</dbReference>
<keyword evidence="3 5" id="KW-0660">Purine salvage</keyword>
<dbReference type="InterPro" id="IPR010044">
    <property type="entry name" value="MTAP"/>
</dbReference>
<evidence type="ECO:0000256" key="4">
    <source>
        <dbReference type="ARBA" id="ARBA00063054"/>
    </source>
</evidence>
<feature type="binding site" evidence="5">
    <location>
        <position position="188"/>
    </location>
    <ligand>
        <name>phosphate</name>
        <dbReference type="ChEBI" id="CHEBI:43474"/>
    </ligand>
</feature>
<evidence type="ECO:0000256" key="5">
    <source>
        <dbReference type="HAMAP-Rule" id="MF_01963"/>
    </source>
</evidence>
<dbReference type="EMBL" id="KF900999">
    <property type="protein sequence ID" value="AIF14362.1"/>
    <property type="molecule type" value="Genomic_DNA"/>
</dbReference>
<dbReference type="CDD" id="cd09010">
    <property type="entry name" value="MTAP_SsMTAPII_like_MTIP"/>
    <property type="match status" value="1"/>
</dbReference>
<dbReference type="NCBIfam" id="TIGR01694">
    <property type="entry name" value="MTAP"/>
    <property type="match status" value="1"/>
</dbReference>
<dbReference type="GO" id="GO:0005829">
    <property type="term" value="C:cytosol"/>
    <property type="evidence" value="ECO:0007669"/>
    <property type="project" value="TreeGrafter"/>
</dbReference>
<dbReference type="PANTHER" id="PTHR42679">
    <property type="entry name" value="S-METHYL-5'-THIOADENOSINE PHOSPHORYLASE"/>
    <property type="match status" value="1"/>
</dbReference>
<dbReference type="EC" id="2.4.2.28" evidence="5"/>
<comment type="function">
    <text evidence="5">Catalyzes the reversible phosphorylation of S-methyl-5'-thioadenosine (MTA) to adenine and 5-methylthioribose-1-phosphate. Involved in the breakdown of MTA, a major by-product of polyamine biosynthesis. Responsible for the first step in the methionine salvage pathway after MTA has been generated from S-adenosylmethionine. Has broad substrate specificity with 6-aminopurine nucleosides as preferred substrates.</text>
</comment>
<accession>A0A075HIW8</accession>
<dbReference type="NCBIfam" id="NF006334">
    <property type="entry name" value="PRK08564.1"/>
    <property type="match status" value="1"/>
</dbReference>
<evidence type="ECO:0000256" key="2">
    <source>
        <dbReference type="ARBA" id="ARBA00022679"/>
    </source>
</evidence>
<comment type="subunit">
    <text evidence="4 5">Homohexamer. Dimer of a homotrimer.</text>
</comment>
<feature type="site" description="Important for substrate specificity" evidence="5">
    <location>
        <position position="169"/>
    </location>
</feature>
<comment type="catalytic activity">
    <reaction evidence="5">
        <text>S-methyl-5'-thioadenosine + phosphate = 5-(methylsulfanyl)-alpha-D-ribose 1-phosphate + adenine</text>
        <dbReference type="Rhea" id="RHEA:11852"/>
        <dbReference type="ChEBI" id="CHEBI:16708"/>
        <dbReference type="ChEBI" id="CHEBI:17509"/>
        <dbReference type="ChEBI" id="CHEBI:43474"/>
        <dbReference type="ChEBI" id="CHEBI:58533"/>
        <dbReference type="EC" id="2.4.2.28"/>
    </reaction>
</comment>
<feature type="binding site" evidence="5">
    <location>
        <position position="187"/>
    </location>
    <ligand>
        <name>substrate</name>
    </ligand>
</feature>
<dbReference type="Pfam" id="PF01048">
    <property type="entry name" value="PNP_UDP_1"/>
    <property type="match status" value="1"/>
</dbReference>
<evidence type="ECO:0000256" key="1">
    <source>
        <dbReference type="ARBA" id="ARBA00022676"/>
    </source>
</evidence>
<dbReference type="FunFam" id="3.40.50.1580:FF:000012">
    <property type="entry name" value="Probable 6-oxopurine nucleoside phosphorylase"/>
    <property type="match status" value="1"/>
</dbReference>
<dbReference type="GO" id="GO:0017061">
    <property type="term" value="F:S-methyl-5-thioadenosine phosphorylase activity"/>
    <property type="evidence" value="ECO:0007669"/>
    <property type="project" value="UniProtKB-UniRule"/>
</dbReference>
<proteinExistence type="inferred from homology"/>
<dbReference type="AlphaFoldDB" id="A0A075HIW8"/>
<name>A0A075HIW8_9ARCH</name>
<keyword evidence="2 5" id="KW-0808">Transferase</keyword>
<dbReference type="Gene3D" id="3.40.50.1580">
    <property type="entry name" value="Nucleoside phosphorylase domain"/>
    <property type="match status" value="1"/>
</dbReference>
<organism evidence="7">
    <name type="scientific">uncultured marine thaumarchaeote KM3_67_B07</name>
    <dbReference type="NCBI Taxonomy" id="1456232"/>
    <lineage>
        <taxon>Archaea</taxon>
        <taxon>Nitrososphaerota</taxon>
        <taxon>environmental samples</taxon>
    </lineage>
</organism>
<protein>
    <recommendedName>
        <fullName evidence="5">S-methyl-5'-thioadenosine phosphorylase</fullName>
        <ecNumber evidence="5">2.4.2.28</ecNumber>
    </recommendedName>
    <alternativeName>
        <fullName evidence="5">5'-methylthioadenosine phosphorylase</fullName>
        <shortName evidence="5">MTA phosphorylase</shortName>
        <shortName evidence="5">MTAP</shortName>
    </alternativeName>
</protein>
<feature type="binding site" evidence="5">
    <location>
        <begin position="89"/>
        <end position="90"/>
    </location>
    <ligand>
        <name>phosphate</name>
        <dbReference type="ChEBI" id="CHEBI:43474"/>
    </ligand>
</feature>
<dbReference type="UniPathway" id="UPA00904">
    <property type="reaction ID" value="UER00873"/>
</dbReference>
<sequence length="264" mass="29379">MVKDQADIGIFGGTGIYDSGLLENSKEITIETPYGKTSDTITIGEFRGRKIAFMPRHGKKHSIPPHMINYCANIWAFKELGITRIIAPSAVGSLKDEIKPGHFALPTQFIDFTKSRKTSFSQEGKVIHISVADPFCPELQKIVSDVVKEQKITMHKDCTYTCIEGPRFSTKAESRFFKSTGADIIGMTLVPECQLAREAQICYVSISTVTDYDVWAEKPVTAKEVMNTLSENVKITKKLLTELIDKIPKARSCSCEKALSEAEF</sequence>
<dbReference type="GO" id="GO:0019509">
    <property type="term" value="P:L-methionine salvage from methylthioadenosine"/>
    <property type="evidence" value="ECO:0007669"/>
    <property type="project" value="UniProtKB-UniRule"/>
</dbReference>
<feature type="binding site" evidence="5">
    <location>
        <begin position="56"/>
        <end position="57"/>
    </location>
    <ligand>
        <name>phosphate</name>
        <dbReference type="ChEBI" id="CHEBI:43474"/>
    </ligand>
</feature>
<reference evidence="7" key="1">
    <citation type="journal article" date="2014" name="Genome Biol. Evol.">
        <title>Pangenome evidence for extensive interdomain horizontal transfer affecting lineage core and shell genes in uncultured planktonic thaumarchaeota and euryarchaeota.</title>
        <authorList>
            <person name="Deschamps P."/>
            <person name="Zivanovic Y."/>
            <person name="Moreira D."/>
            <person name="Rodriguez-Valera F."/>
            <person name="Lopez-Garcia P."/>
        </authorList>
    </citation>
    <scope>NUCLEOTIDE SEQUENCE</scope>
</reference>
<feature type="binding site" evidence="5">
    <location>
        <begin position="211"/>
        <end position="213"/>
    </location>
    <ligand>
        <name>substrate</name>
    </ligand>
</feature>
<feature type="domain" description="Nucleoside phosphorylase" evidence="6">
    <location>
        <begin position="7"/>
        <end position="244"/>
    </location>
</feature>
<feature type="binding site" evidence="5">
    <location>
        <position position="14"/>
    </location>
    <ligand>
        <name>phosphate</name>
        <dbReference type="ChEBI" id="CHEBI:43474"/>
    </ligand>
</feature>
<dbReference type="InterPro" id="IPR000845">
    <property type="entry name" value="Nucleoside_phosphorylase_d"/>
</dbReference>
<keyword evidence="1 5" id="KW-0328">Glycosyltransferase</keyword>
<dbReference type="HAMAP" id="MF_01963">
    <property type="entry name" value="MTAP"/>
    <property type="match status" value="1"/>
</dbReference>
<comment type="similarity">
    <text evidence="5">Belongs to the PNP/MTAP phosphorylase family. MTAP subfamily.</text>
</comment>
<dbReference type="SUPFAM" id="SSF53167">
    <property type="entry name" value="Purine and uridine phosphorylases"/>
    <property type="match status" value="1"/>
</dbReference>
<evidence type="ECO:0000256" key="3">
    <source>
        <dbReference type="ARBA" id="ARBA00022726"/>
    </source>
</evidence>